<name>A0A4P7C378_9GAMM</name>
<reference evidence="1 2" key="1">
    <citation type="submission" date="2019-03" db="EMBL/GenBank/DDBJ databases">
        <title>The genome sequence of Nitrosococcus wardiae strain D1FHST reveals the archetypal metabolic capacity of ammonia-oxidizing Gammaproteobacteria.</title>
        <authorList>
            <person name="Wang L."/>
            <person name="Lim C.K."/>
            <person name="Hanson T.E."/>
            <person name="Dang H."/>
            <person name="Klotz M.G."/>
        </authorList>
    </citation>
    <scope>NUCLEOTIDE SEQUENCE [LARGE SCALE GENOMIC DNA]</scope>
    <source>
        <strain evidence="1 2">D1FHS</strain>
    </source>
</reference>
<gene>
    <name evidence="1" type="ORF">E3U44_18335</name>
</gene>
<evidence type="ECO:0000313" key="1">
    <source>
        <dbReference type="EMBL" id="QBQ56239.1"/>
    </source>
</evidence>
<dbReference type="EMBL" id="CP038033">
    <property type="protein sequence ID" value="QBQ56239.1"/>
    <property type="molecule type" value="Genomic_DNA"/>
</dbReference>
<dbReference type="AlphaFoldDB" id="A0A4P7C378"/>
<sequence>MKIEQLKKRLDRNRPMTMVTLRIPEDVVEDLKRVAPLLGFSGYQPLIRAYIGQGLREDLERLENETVSALVASLRRRGVSEEIIEEALTEATHG</sequence>
<dbReference type="KEGG" id="nwr:E3U44_18335"/>
<proteinExistence type="predicted"/>
<organism evidence="1 2">
    <name type="scientific">Nitrosococcus wardiae</name>
    <dbReference type="NCBI Taxonomy" id="1814290"/>
    <lineage>
        <taxon>Bacteria</taxon>
        <taxon>Pseudomonadati</taxon>
        <taxon>Pseudomonadota</taxon>
        <taxon>Gammaproteobacteria</taxon>
        <taxon>Chromatiales</taxon>
        <taxon>Chromatiaceae</taxon>
        <taxon>Nitrosococcus</taxon>
    </lineage>
</organism>
<dbReference type="OrthoDB" id="6658216at2"/>
<dbReference type="Proteomes" id="UP000294325">
    <property type="component" value="Chromosome"/>
</dbReference>
<dbReference type="RefSeq" id="WP_134359488.1">
    <property type="nucleotide sequence ID" value="NZ_CP038033.1"/>
</dbReference>
<accession>A0A4P7C378</accession>
<evidence type="ECO:0008006" key="3">
    <source>
        <dbReference type="Google" id="ProtNLM"/>
    </source>
</evidence>
<protein>
    <recommendedName>
        <fullName evidence="3">CopG family transcriptional regulator</fullName>
    </recommendedName>
</protein>
<keyword evidence="2" id="KW-1185">Reference proteome</keyword>
<evidence type="ECO:0000313" key="2">
    <source>
        <dbReference type="Proteomes" id="UP000294325"/>
    </source>
</evidence>